<proteinExistence type="predicted"/>
<dbReference type="EMBL" id="CP037867">
    <property type="protein sequence ID" value="QBM30063.1"/>
    <property type="molecule type" value="Genomic_DNA"/>
</dbReference>
<keyword evidence="1" id="KW-0732">Signal</keyword>
<dbReference type="KEGG" id="hpse:HPF_20390"/>
<evidence type="ECO:0008006" key="4">
    <source>
        <dbReference type="Google" id="ProtNLM"/>
    </source>
</evidence>
<keyword evidence="3" id="KW-1185">Reference proteome</keyword>
<feature type="signal peptide" evidence="1">
    <location>
        <begin position="1"/>
        <end position="20"/>
    </location>
</feature>
<protein>
    <recommendedName>
        <fullName evidence="4">DUF4440 domain-containing protein</fullName>
    </recommendedName>
</protein>
<dbReference type="Proteomes" id="UP000293912">
    <property type="component" value="Chromosome"/>
</dbReference>
<gene>
    <name evidence="2" type="ORF">HPF_20390</name>
</gene>
<dbReference type="PROSITE" id="PS51257">
    <property type="entry name" value="PROKAR_LIPOPROTEIN"/>
    <property type="match status" value="1"/>
</dbReference>
<evidence type="ECO:0000313" key="2">
    <source>
        <dbReference type="EMBL" id="QBM30063.1"/>
    </source>
</evidence>
<name>A0A4V1AC33_HYDPS</name>
<sequence precursor="true">MHRRTASLTLLATAASLFTACSKPDPQTALEAAVQQLQDHLEAKDSKAVLAMLDARFRAQDEYDAEWARKTMALMFLRYANVKVIAVTRSSRIDPPGSSIGITEAQVLFTGAQGLIPERASPYSVQLQWALDGSDWKLRDLRWE</sequence>
<evidence type="ECO:0000256" key="1">
    <source>
        <dbReference type="SAM" id="SignalP"/>
    </source>
</evidence>
<dbReference type="RefSeq" id="WP_133157680.1">
    <property type="nucleotide sequence ID" value="NZ_CP037867.1"/>
</dbReference>
<organism evidence="2 3">
    <name type="scientific">Hydrogenophaga pseudoflava</name>
    <name type="common">Pseudomonas carboxydoflava</name>
    <dbReference type="NCBI Taxonomy" id="47421"/>
    <lineage>
        <taxon>Bacteria</taxon>
        <taxon>Pseudomonadati</taxon>
        <taxon>Pseudomonadota</taxon>
        <taxon>Betaproteobacteria</taxon>
        <taxon>Burkholderiales</taxon>
        <taxon>Comamonadaceae</taxon>
        <taxon>Hydrogenophaga</taxon>
    </lineage>
</organism>
<dbReference type="AlphaFoldDB" id="A0A4V1AC33"/>
<feature type="chain" id="PRO_5021015121" description="DUF4440 domain-containing protein" evidence="1">
    <location>
        <begin position="21"/>
        <end position="144"/>
    </location>
</feature>
<evidence type="ECO:0000313" key="3">
    <source>
        <dbReference type="Proteomes" id="UP000293912"/>
    </source>
</evidence>
<accession>A0A4V1AC33</accession>
<reference evidence="2 3" key="1">
    <citation type="submission" date="2019-03" db="EMBL/GenBank/DDBJ databases">
        <authorList>
            <person name="Sebastian G."/>
            <person name="Baumann P."/>
            <person name="Ruckert C."/>
            <person name="Kalinowski J."/>
            <person name="Nebel B."/>
            <person name="Takors R."/>
            <person name="Blombach B."/>
        </authorList>
    </citation>
    <scope>NUCLEOTIDE SEQUENCE [LARGE SCALE GENOMIC DNA]</scope>
    <source>
        <strain evidence="2 3">DSM 1084</strain>
    </source>
</reference>